<protein>
    <recommendedName>
        <fullName evidence="2">HAM1-like N-terminal domain-containing protein</fullName>
    </recommendedName>
</protein>
<feature type="domain" description="HAM1-like N-terminal" evidence="2">
    <location>
        <begin position="25"/>
        <end position="142"/>
    </location>
</feature>
<organism evidence="3 5">
    <name type="scientific">Planoprotostelium fungivorum</name>
    <dbReference type="NCBI Taxonomy" id="1890364"/>
    <lineage>
        <taxon>Eukaryota</taxon>
        <taxon>Amoebozoa</taxon>
        <taxon>Evosea</taxon>
        <taxon>Variosea</taxon>
        <taxon>Cavosteliida</taxon>
        <taxon>Cavosteliaceae</taxon>
        <taxon>Planoprotostelium</taxon>
    </lineage>
</organism>
<dbReference type="PANTHER" id="PTHR31138:SF1">
    <property type="entry name" value="PDZ DOMAIN-CONTAINING PROTEIN"/>
    <property type="match status" value="1"/>
</dbReference>
<evidence type="ECO:0000313" key="5">
    <source>
        <dbReference type="Proteomes" id="UP000241769"/>
    </source>
</evidence>
<gene>
    <name evidence="4" type="ORF">PROFUN_08966</name>
    <name evidence="3" type="ORF">PROFUN_10545</name>
</gene>
<proteinExistence type="predicted"/>
<feature type="compositionally biased region" description="Polar residues" evidence="1">
    <location>
        <begin position="654"/>
        <end position="664"/>
    </location>
</feature>
<dbReference type="Proteomes" id="UP000241769">
    <property type="component" value="Unassembled WGS sequence"/>
</dbReference>
<dbReference type="InterPro" id="IPR045967">
    <property type="entry name" value="HAM1-like_N"/>
</dbReference>
<keyword evidence="5" id="KW-1185">Reference proteome</keyword>
<dbReference type="InParanoid" id="A0A2P6N6R4"/>
<dbReference type="Gene3D" id="3.15.10.10">
    <property type="entry name" value="Bactericidal permeability-increasing protein, domain 1"/>
    <property type="match status" value="1"/>
</dbReference>
<name>A0A2P6N6R4_9EUKA</name>
<comment type="caution">
    <text evidence="3">The sequence shown here is derived from an EMBL/GenBank/DDBJ whole genome shotgun (WGS) entry which is preliminary data.</text>
</comment>
<accession>A0A2P6N6R4</accession>
<dbReference type="SUPFAM" id="SSF55394">
    <property type="entry name" value="Bactericidal permeability-increasing protein, BPI"/>
    <property type="match status" value="1"/>
</dbReference>
<dbReference type="InterPro" id="IPR017943">
    <property type="entry name" value="Bactericidal_perm-incr_a/b_dom"/>
</dbReference>
<evidence type="ECO:0000256" key="1">
    <source>
        <dbReference type="SAM" id="MobiDB-lite"/>
    </source>
</evidence>
<dbReference type="GO" id="GO:0008289">
    <property type="term" value="F:lipid binding"/>
    <property type="evidence" value="ECO:0007669"/>
    <property type="project" value="InterPro"/>
</dbReference>
<dbReference type="OrthoDB" id="19585at2759"/>
<dbReference type="AlphaFoldDB" id="A0A2P6N6R4"/>
<feature type="region of interest" description="Disordered" evidence="1">
    <location>
        <begin position="636"/>
        <end position="672"/>
    </location>
</feature>
<dbReference type="Pfam" id="PF19343">
    <property type="entry name" value="HAM1_N"/>
    <property type="match status" value="2"/>
</dbReference>
<dbReference type="PANTHER" id="PTHR31138">
    <property type="entry name" value="CHROMOSOME 19, WHOLE GENOME SHOTGUN SEQUENCE"/>
    <property type="match status" value="1"/>
</dbReference>
<evidence type="ECO:0000259" key="2">
    <source>
        <dbReference type="Pfam" id="PF19343"/>
    </source>
</evidence>
<dbReference type="EMBL" id="MDYQ01000076">
    <property type="protein sequence ID" value="PRP83768.1"/>
    <property type="molecule type" value="Genomic_DNA"/>
</dbReference>
<feature type="domain" description="HAM1-like N-terminal" evidence="2">
    <location>
        <begin position="246"/>
        <end position="566"/>
    </location>
</feature>
<reference evidence="3 5" key="1">
    <citation type="journal article" date="2018" name="Genome Biol. Evol.">
        <title>Multiple Roots of Fruiting Body Formation in Amoebozoa.</title>
        <authorList>
            <person name="Hillmann F."/>
            <person name="Forbes G."/>
            <person name="Novohradska S."/>
            <person name="Ferling I."/>
            <person name="Riege K."/>
            <person name="Groth M."/>
            <person name="Westermann M."/>
            <person name="Marz M."/>
            <person name="Spaller T."/>
            <person name="Winckler T."/>
            <person name="Schaap P."/>
            <person name="Glockner G."/>
        </authorList>
    </citation>
    <scope>NUCLEOTIDE SEQUENCE [LARGE SCALE GENOMIC DNA]</scope>
    <source>
        <strain evidence="3 5">Jena</strain>
    </source>
</reference>
<sequence length="672" mass="74267">MSSQESKVTVELGKGSGGLETARNIASGTIPSNAVMLDTLSSAQQSVSQSGSNLDSHGQTLAKDTERVLEATKNLLVEKNSDQKLQEVLLSSRNAAKTGADTQIRPRSQAKMVGNDLANVARELATLLAQSREMRGLLLDQIQTFQKLFWQRMNNDQSAPVSSGYTGGHQVSSALGGGQYYSYDTGFTREPVAAYNVYNNGAVSTARQGEGLLNPTTMMSAPSTAPSVAAGAVDPNFKTITLTAEEKRELINSWRQLITRFGAKPNYGNAMNNIFTMFDHMSDLKEAAVNDPQLQKAGDHSSDAMSGVRELVERFMGGRTLDRLTQLVREYYRFATEHPEVRQFGQDWSAFTSETMINPQLLNEQRYVDRMDQLVDRTVYWMNVPYFRNQSRAIADEVRDIFNAVRDDSSLTEVQDSFTQLFRDLAQDQSGNVSIHQLTNSLPHLKNLLAPILIEQFNYIPINRVYGTTPKYDFELSNIVLSASDLVPDRFFLDVHTKAKVGLSSEAPDQMVTRLKLKLTNITATMKNVNFYYLRKKLPKIEDEGVVDVAVLAPGASIKIVWELSTSNKRPLTVNFRKATCDIGNLNVHVVRAKHSILDKIATKLFAGQMRSRIESAVADGLSNVGNSLSDRMNRAVRHKPQPKTDAHVGVEGNSATLSNTKDTTPAAVGRV</sequence>
<evidence type="ECO:0000313" key="3">
    <source>
        <dbReference type="EMBL" id="PRP79645.1"/>
    </source>
</evidence>
<dbReference type="STRING" id="1890364.A0A2P6N6R4"/>
<evidence type="ECO:0000313" key="4">
    <source>
        <dbReference type="EMBL" id="PRP83768.1"/>
    </source>
</evidence>
<dbReference type="EMBL" id="MDYQ01000176">
    <property type="protein sequence ID" value="PRP79645.1"/>
    <property type="molecule type" value="Genomic_DNA"/>
</dbReference>